<dbReference type="RefSeq" id="WP_066326331.1">
    <property type="nucleotide sequence ID" value="NZ_CP015438.1"/>
</dbReference>
<dbReference type="KEGG" id="aamy:GFC30_2765"/>
<proteinExistence type="predicted"/>
<dbReference type="PATRIC" id="fig|294699.3.peg.2845"/>
<gene>
    <name evidence="1" type="ORF">GFC30_2765</name>
</gene>
<evidence type="ECO:0000313" key="2">
    <source>
        <dbReference type="Proteomes" id="UP000076865"/>
    </source>
</evidence>
<sequence>MLKKTLVEEIEHKNKAIMCIDYMLDAIFQKDYETAALEAKEFLFIVEKLQAIEVKKARRAELEQIIKEMQQLGIKIDFAAKLSS</sequence>
<keyword evidence="2" id="KW-1185">Reference proteome</keyword>
<dbReference type="AlphaFoldDB" id="A0A160F502"/>
<name>A0A160F502_9BACL</name>
<organism evidence="1 2">
    <name type="scientific">Anoxybacteroides amylolyticum</name>
    <dbReference type="NCBI Taxonomy" id="294699"/>
    <lineage>
        <taxon>Bacteria</taxon>
        <taxon>Bacillati</taxon>
        <taxon>Bacillota</taxon>
        <taxon>Bacilli</taxon>
        <taxon>Bacillales</taxon>
        <taxon>Anoxybacillaceae</taxon>
        <taxon>Anoxybacteroides</taxon>
    </lineage>
</organism>
<dbReference type="Proteomes" id="UP000076865">
    <property type="component" value="Chromosome"/>
</dbReference>
<accession>A0A160F502</accession>
<protein>
    <submittedName>
        <fullName evidence="1">Uncharacterized protein</fullName>
    </submittedName>
</protein>
<evidence type="ECO:0000313" key="1">
    <source>
        <dbReference type="EMBL" id="ANB60803.1"/>
    </source>
</evidence>
<dbReference type="EMBL" id="CP015438">
    <property type="protein sequence ID" value="ANB60803.1"/>
    <property type="molecule type" value="Genomic_DNA"/>
</dbReference>
<reference evidence="1 2" key="1">
    <citation type="journal article" date="2006" name="Syst. Appl. Microbiol.">
        <title>Anoxybacillus amylolyticus sp. nov., a thermophilic amylase producing bacterium isolated from Mount Rittmann (Antarctica).</title>
        <authorList>
            <person name="Poli A."/>
            <person name="Esposito E."/>
            <person name="Lama L."/>
            <person name="Orlando P."/>
            <person name="Nicolaus G."/>
            <person name="de Appolonia F."/>
            <person name="Gambacorta A."/>
            <person name="Nicolaus B."/>
        </authorList>
    </citation>
    <scope>NUCLEOTIDE SEQUENCE [LARGE SCALE GENOMIC DNA]</scope>
    <source>
        <strain evidence="1 2">DSM 15939</strain>
    </source>
</reference>
<dbReference type="OrthoDB" id="2697213at2"/>